<keyword evidence="4" id="KW-1134">Transmembrane beta strand</keyword>
<evidence type="ECO:0000259" key="11">
    <source>
        <dbReference type="Pfam" id="PF13953"/>
    </source>
</evidence>
<dbReference type="EC" id="3.2.1.33" evidence="13"/>
<gene>
    <name evidence="13" type="ORF">BURPS1710A_2356</name>
</gene>
<sequence length="822" mass="87683">MRIRHSFLCVFMLAAGSHARATEFNASFLSIDGRNDVDLSQFAQADYTLPGTYLLDVQVNDVFFGLQPIEFVAHDDGQGARACVAPELVAQFGLKKSLVENLPRTMGGRCADLASLDGVTIRYQKGEGRLKITIAQAALEFADASYLPPERWSDGVDGAMLDYRVLANANHAFGRGAQQNNAVQAYGTIGANWGAWRFRGDYQAQTRAGGAVYAERAFRFNQLYAYRALPSIRSTLSFGEIYVDSDIFSTFSMSGVAMKSDDRMLPPSMRGYAPLVTGVARTNAIVKVMQDSRVLYMTKVSPGAFALSNLNTSVQGTLDVVVEEEDGTVQRFQVATAAVPFLAREGQLRYKTAIGQPRTFGGAGITPWFGFAEAAYGLPFDVTVYGGLIAASGYTSVAFGVGRDFGRFGALSADVTHARATLWWNGRTKRGNSYRINYSKHVDALDADVRFFGYRFSERDYTNFQQFSGDPTASGLANGKQRYSAMLSKRFGDTSTYFSYDQTTYWARPSDRRIGVTLTRAFSLGALKSVNLGFSAFRTQGAGGGGNQVSLTATLPLGERQTLTSSVSAGEGGTSVNAGYLYDGANGRTYQLYGGTTDGRASANASLRQRTPSYQLTAQASTVANAYASASLEVDGSFVATRYGVTAHANGNAGDTRLLVSTDGVPGVPLSGSYARTNARGYAVIDGVSPYNVYDATVSVEKLGLDTDVTNPIQRTVLTDGAIGYIRFNAARGRNVFVTLTGDGGAPVPFGASVQDAATGKELGIVGEAGAAYLTQVQPRAKLVVRAGAKTICTPAALPDTLQLDGTPAPVACEAAAQHASR</sequence>
<dbReference type="Pfam" id="PF13953">
    <property type="entry name" value="PapC_C"/>
    <property type="match status" value="1"/>
</dbReference>
<dbReference type="GO" id="GO:0015473">
    <property type="term" value="F:fimbrial usher porin activity"/>
    <property type="evidence" value="ECO:0007669"/>
    <property type="project" value="InterPro"/>
</dbReference>
<organism evidence="13">
    <name type="scientific">Burkholderia pseudomallei 1710a</name>
    <dbReference type="NCBI Taxonomy" id="320371"/>
    <lineage>
        <taxon>Bacteria</taxon>
        <taxon>Pseudomonadati</taxon>
        <taxon>Pseudomonadota</taxon>
        <taxon>Betaproteobacteria</taxon>
        <taxon>Burkholderiales</taxon>
        <taxon>Burkholderiaceae</taxon>
        <taxon>Burkholderia</taxon>
        <taxon>pseudomallei group</taxon>
    </lineage>
</organism>
<dbReference type="Gene3D" id="3.10.20.410">
    <property type="match status" value="1"/>
</dbReference>
<dbReference type="Gene3D" id="2.60.40.2070">
    <property type="match status" value="1"/>
</dbReference>
<keyword evidence="13" id="KW-0378">Hydrolase</keyword>
<dbReference type="Pfam" id="PF00577">
    <property type="entry name" value="Usher"/>
    <property type="match status" value="1"/>
</dbReference>
<evidence type="ECO:0000256" key="4">
    <source>
        <dbReference type="ARBA" id="ARBA00022452"/>
    </source>
</evidence>
<keyword evidence="3 9" id="KW-0813">Transport</keyword>
<evidence type="ECO:0000256" key="2">
    <source>
        <dbReference type="ARBA" id="ARBA00008064"/>
    </source>
</evidence>
<evidence type="ECO:0000256" key="3">
    <source>
        <dbReference type="ARBA" id="ARBA00022448"/>
    </source>
</evidence>
<proteinExistence type="inferred from homology"/>
<dbReference type="PROSITE" id="PS01151">
    <property type="entry name" value="FIMBRIAL_USHER"/>
    <property type="match status" value="1"/>
</dbReference>
<evidence type="ECO:0000313" key="13">
    <source>
        <dbReference type="EMBL" id="EET10010.1"/>
    </source>
</evidence>
<dbReference type="Proteomes" id="UP000001812">
    <property type="component" value="Chromosome I"/>
</dbReference>
<dbReference type="InterPro" id="IPR043142">
    <property type="entry name" value="PapC-like_C_sf"/>
</dbReference>
<dbReference type="InterPro" id="IPR025885">
    <property type="entry name" value="PapC_N"/>
</dbReference>
<dbReference type="InterPro" id="IPR025949">
    <property type="entry name" value="PapC-like_C"/>
</dbReference>
<dbReference type="AlphaFoldDB" id="A0A0E1W9W4"/>
<dbReference type="SUPFAM" id="SSF141729">
    <property type="entry name" value="FimD N-terminal domain-like"/>
    <property type="match status" value="1"/>
</dbReference>
<dbReference type="Gene3D" id="2.60.40.3110">
    <property type="match status" value="1"/>
</dbReference>
<comment type="subcellular location">
    <subcellularLocation>
        <location evidence="1 9">Cell outer membrane</location>
        <topology evidence="1 9">Multi-pass membrane protein</topology>
    </subcellularLocation>
</comment>
<reference evidence="13" key="1">
    <citation type="submission" date="2009-05" db="EMBL/GenBank/DDBJ databases">
        <authorList>
            <person name="Harkins D.M."/>
            <person name="DeShazer D."/>
            <person name="Woods D.E."/>
            <person name="Brinkac L.M."/>
            <person name="Brown K.A."/>
            <person name="Hung G.C."/>
            <person name="Tuanyok A."/>
            <person name="Zhang B."/>
            <person name="Nierman W.C."/>
        </authorList>
    </citation>
    <scope>NUCLEOTIDE SEQUENCE [LARGE SCALE GENOMIC DNA]</scope>
    <source>
        <strain evidence="13">1710a</strain>
    </source>
</reference>
<dbReference type="GO" id="GO:0009279">
    <property type="term" value="C:cell outer membrane"/>
    <property type="evidence" value="ECO:0007669"/>
    <property type="project" value="UniProtKB-SubCell"/>
</dbReference>
<keyword evidence="8 9" id="KW-0998">Cell outer membrane</keyword>
<dbReference type="SMR" id="A0A0E1W9W4"/>
<evidence type="ECO:0000256" key="7">
    <source>
        <dbReference type="ARBA" id="ARBA00023136"/>
    </source>
</evidence>
<feature type="domain" description="PapC N-terminal" evidence="12">
    <location>
        <begin position="23"/>
        <end position="165"/>
    </location>
</feature>
<dbReference type="GO" id="GO:0009297">
    <property type="term" value="P:pilus assembly"/>
    <property type="evidence" value="ECO:0007669"/>
    <property type="project" value="InterPro"/>
</dbReference>
<evidence type="ECO:0000256" key="10">
    <source>
        <dbReference type="SAM" id="SignalP"/>
    </source>
</evidence>
<dbReference type="PANTHER" id="PTHR30451:SF4">
    <property type="entry name" value="OUTER MEMBRANE USHER PROTEIN YQIG-RELATED"/>
    <property type="match status" value="1"/>
</dbReference>
<accession>A0A0E1W9W4</accession>
<dbReference type="Gene3D" id="2.60.40.2610">
    <property type="entry name" value="Outer membrane usher protein FimD, plug domain"/>
    <property type="match status" value="1"/>
</dbReference>
<dbReference type="EMBL" id="CM000832">
    <property type="protein sequence ID" value="EET10010.1"/>
    <property type="molecule type" value="Genomic_DNA"/>
</dbReference>
<feature type="signal peptide" evidence="10">
    <location>
        <begin position="1"/>
        <end position="21"/>
    </location>
</feature>
<keyword evidence="9" id="KW-1029">Fimbrium biogenesis</keyword>
<name>A0A0E1W9W4_BURPE</name>
<dbReference type="InterPro" id="IPR037224">
    <property type="entry name" value="PapC_N_sf"/>
</dbReference>
<evidence type="ECO:0000256" key="6">
    <source>
        <dbReference type="ARBA" id="ARBA00022729"/>
    </source>
</evidence>
<dbReference type="HOGENOM" id="CLU_009120_1_1_4"/>
<dbReference type="GO" id="GO:0004135">
    <property type="term" value="F:amylo-alpha-1,6-glucosidase activity"/>
    <property type="evidence" value="ECO:0007669"/>
    <property type="project" value="UniProtKB-EC"/>
</dbReference>
<feature type="domain" description="PapC-like C-terminal" evidence="11">
    <location>
        <begin position="738"/>
        <end position="793"/>
    </location>
</feature>
<protein>
    <submittedName>
        <fullName evidence="13">Fimbrial usher protein</fullName>
        <ecNumber evidence="13">3.2.1.33</ecNumber>
    </submittedName>
</protein>
<keyword evidence="6 10" id="KW-0732">Signal</keyword>
<dbReference type="InterPro" id="IPR018030">
    <property type="entry name" value="Fimbrial_membr_usher_CS"/>
</dbReference>
<keyword evidence="5 9" id="KW-0812">Transmembrane</keyword>
<evidence type="ECO:0000256" key="1">
    <source>
        <dbReference type="ARBA" id="ARBA00004571"/>
    </source>
</evidence>
<keyword evidence="13" id="KW-0326">Glycosidase</keyword>
<dbReference type="PANTHER" id="PTHR30451">
    <property type="entry name" value="OUTER MEMBRANE USHER PROTEIN"/>
    <property type="match status" value="1"/>
</dbReference>
<evidence type="ECO:0000256" key="8">
    <source>
        <dbReference type="ARBA" id="ARBA00023237"/>
    </source>
</evidence>
<evidence type="ECO:0000256" key="5">
    <source>
        <dbReference type="ARBA" id="ARBA00022692"/>
    </source>
</evidence>
<evidence type="ECO:0000256" key="9">
    <source>
        <dbReference type="RuleBase" id="RU003884"/>
    </source>
</evidence>
<dbReference type="InterPro" id="IPR000015">
    <property type="entry name" value="Fimb_usher"/>
</dbReference>
<dbReference type="Pfam" id="PF13954">
    <property type="entry name" value="PapC_N"/>
    <property type="match status" value="1"/>
</dbReference>
<keyword evidence="7 9" id="KW-0472">Membrane</keyword>
<dbReference type="InterPro" id="IPR042186">
    <property type="entry name" value="FimD_plug_dom"/>
</dbReference>
<evidence type="ECO:0000259" key="12">
    <source>
        <dbReference type="Pfam" id="PF13954"/>
    </source>
</evidence>
<feature type="chain" id="PRO_5002388343" evidence="10">
    <location>
        <begin position="22"/>
        <end position="822"/>
    </location>
</feature>
<comment type="similarity">
    <text evidence="2 9">Belongs to the fimbrial export usher family.</text>
</comment>